<evidence type="ECO:0000313" key="2">
    <source>
        <dbReference type="EMBL" id="EEK16853.1"/>
    </source>
</evidence>
<sequence length="1090" mass="122737">MQQNWRLYNLLNNVVGWVTFVIAAVVYLMTIGPSASLWDCPEFILSAFKLEVGHPPGAPIYMLVYNVAAHLAPTPALAGLYTNALSGLLSAGTILLLFWSITHLVRRVVLPGASPCAKQLIPEGVTPVPTLAQTILIMGSGLVGALLYTFTDTFWYSAVESEVYAFSSFLTALVFWLMLKWSDRADNARSDRWIVLIAYVMGLSIGVHLLNLLCIPAMALIYYFRKHDTLSFKGIATTLIVSFVLIAVIMFGIMQGVVAFGGTIDRWVVNGLQMPYNSGFYSYLVILMVVLVGSLTLYQRGERGRNLIISSFILSWCLIGIPYFGGAVWLGVIVTIVLAIYLFQNRKVSLQLLHTAQMCMLVIMIGFSSYGVILVRSLAGTPMNQNEPNTALAIKSYINREQYGAIPHLYSATYVARPIAMEEGSPVYAPKVKSNPKEPDEYVKIYSQPEVKYAEGSKMLFPRMFSPQPEHIRAYNSWIDRNPDDMSKPSMADNLKYLLRYQINYMYWRYFGWNFIGRQNDLQGDGGMLKGGVLTGYSFIDQIALGKTKDLPDQFLSNKGRNAYYLLPLLLGFLGIAYQVMRRKKGMQAFWITLALFFMTGLAIILYINQTPGQPRERDYAYAGSFYAFAIWIGFGVAGLYELLSRAKLKPVLNASIVSVLGLIVPIQMASENWDDHDRSGRVLASDFGYNYLISCDPNAVLLCFGDNDTFPLWYSQEVEGVRTDVKVSNLSYLQSEWYGKHMLRHSYEAQPIPNKYMSPAFFVTNSYALIRPTSAVPMPFDQAMKAATKVVPQGQALMPADKVLVSVDSAVVAKHFPQLQGLPMPESMMLSLEGKSAVTRDQLFVLDMLGAAKWQRPIMWVSSAPQNVFANQRQYMSQVGMAQRFNPTTVAGTPYEVDVERMYDLVMNKYRYFNANDPNIYFDENIRRNISYYYRAHIFAALAQALLRQDDTERAKKVLTKCAEVISPKAVPYDMTDISLADAYYRADMKKQGDEIVRALYRDTAQLLYWVSQQSPRHQMALINDATVRYSLTALIELIRIDMLWGRNLSAEYETMLQQALPIFGGSLEAVKEMTAQQLAQRLPDPTNQ</sequence>
<feature type="transmembrane region" description="Helical" evidence="1">
    <location>
        <begin position="88"/>
        <end position="110"/>
    </location>
</feature>
<feature type="transmembrane region" description="Helical" evidence="1">
    <location>
        <begin position="163"/>
        <end position="181"/>
    </location>
</feature>
<dbReference type="AlphaFoldDB" id="C2MBQ4"/>
<dbReference type="Proteomes" id="UP000003303">
    <property type="component" value="Unassembled WGS sequence"/>
</dbReference>
<keyword evidence="1" id="KW-0812">Transmembrane</keyword>
<feature type="transmembrane region" description="Helical" evidence="1">
    <location>
        <begin position="327"/>
        <end position="343"/>
    </location>
</feature>
<keyword evidence="1" id="KW-0472">Membrane</keyword>
<evidence type="ECO:0000256" key="1">
    <source>
        <dbReference type="SAM" id="Phobius"/>
    </source>
</evidence>
<organism evidence="2 3">
    <name type="scientific">Porphyromonas uenonis 60-3</name>
    <dbReference type="NCBI Taxonomy" id="596327"/>
    <lineage>
        <taxon>Bacteria</taxon>
        <taxon>Pseudomonadati</taxon>
        <taxon>Bacteroidota</taxon>
        <taxon>Bacteroidia</taxon>
        <taxon>Bacteroidales</taxon>
        <taxon>Porphyromonadaceae</taxon>
        <taxon>Porphyromonas</taxon>
    </lineage>
</organism>
<dbReference type="EMBL" id="ACLR01000124">
    <property type="protein sequence ID" value="EEK16853.1"/>
    <property type="molecule type" value="Genomic_DNA"/>
</dbReference>
<comment type="caution">
    <text evidence="2">The sequence shown here is derived from an EMBL/GenBank/DDBJ whole genome shotgun (WGS) entry which is preliminary data.</text>
</comment>
<dbReference type="PANTHER" id="PTHR16214">
    <property type="entry name" value="TRANSMEMBRANE PROTEIN 260"/>
    <property type="match status" value="1"/>
</dbReference>
<dbReference type="RefSeq" id="WP_007365343.1">
    <property type="nucleotide sequence ID" value="NZ_ACLR01000124.1"/>
</dbReference>
<gene>
    <name evidence="2" type="ORF">PORUE0001_0475</name>
</gene>
<feature type="transmembrane region" description="Helical" evidence="1">
    <location>
        <begin position="280"/>
        <end position="298"/>
    </location>
</feature>
<dbReference type="PANTHER" id="PTHR16214:SF3">
    <property type="entry name" value="TRANSMEMBRANE PROTEIN 260"/>
    <property type="match status" value="1"/>
</dbReference>
<feature type="transmembrane region" description="Helical" evidence="1">
    <location>
        <begin position="563"/>
        <end position="581"/>
    </location>
</feature>
<evidence type="ECO:0000313" key="3">
    <source>
        <dbReference type="Proteomes" id="UP000003303"/>
    </source>
</evidence>
<feature type="transmembrane region" description="Helical" evidence="1">
    <location>
        <begin position="7"/>
        <end position="29"/>
    </location>
</feature>
<feature type="transmembrane region" description="Helical" evidence="1">
    <location>
        <begin position="193"/>
        <end position="223"/>
    </location>
</feature>
<dbReference type="InterPro" id="IPR021280">
    <property type="entry name" value="TMEM260-like"/>
</dbReference>
<dbReference type="eggNOG" id="COG1287">
    <property type="taxonomic scope" value="Bacteria"/>
</dbReference>
<accession>C2MBQ4</accession>
<feature type="transmembrane region" description="Helical" evidence="1">
    <location>
        <begin position="60"/>
        <end position="81"/>
    </location>
</feature>
<protein>
    <recommendedName>
        <fullName evidence="4">DUF2723 domain-containing protein</fullName>
    </recommendedName>
</protein>
<feature type="transmembrane region" description="Helical" evidence="1">
    <location>
        <begin position="588"/>
        <end position="608"/>
    </location>
</feature>
<keyword evidence="1" id="KW-1133">Transmembrane helix</keyword>
<dbReference type="InterPro" id="IPR052724">
    <property type="entry name" value="GT117_domain-containing"/>
</dbReference>
<reference evidence="2 3" key="1">
    <citation type="submission" date="2009-04" db="EMBL/GenBank/DDBJ databases">
        <authorList>
            <person name="Sebastian Y."/>
            <person name="Madupu R."/>
            <person name="Durkin A.S."/>
            <person name="Torralba M."/>
            <person name="Methe B."/>
            <person name="Sutton G.G."/>
            <person name="Strausberg R.L."/>
            <person name="Nelson K.E."/>
        </authorList>
    </citation>
    <scope>NUCLEOTIDE SEQUENCE [LARGE SCALE GENOMIC DNA]</scope>
    <source>
        <strain evidence="2 3">60-3</strain>
    </source>
</reference>
<dbReference type="Pfam" id="PF11028">
    <property type="entry name" value="TMEM260-like"/>
    <property type="match status" value="1"/>
</dbReference>
<feature type="transmembrane region" description="Helical" evidence="1">
    <location>
        <begin position="130"/>
        <end position="151"/>
    </location>
</feature>
<dbReference type="OrthoDB" id="9807602at2"/>
<feature type="transmembrane region" description="Helical" evidence="1">
    <location>
        <begin position="355"/>
        <end position="375"/>
    </location>
</feature>
<keyword evidence="3" id="KW-1185">Reference proteome</keyword>
<feature type="transmembrane region" description="Helical" evidence="1">
    <location>
        <begin position="235"/>
        <end position="260"/>
    </location>
</feature>
<feature type="transmembrane region" description="Helical" evidence="1">
    <location>
        <begin position="620"/>
        <end position="640"/>
    </location>
</feature>
<proteinExistence type="predicted"/>
<name>C2MBQ4_9PORP</name>
<dbReference type="STRING" id="596327.PORUE0001_0475"/>
<evidence type="ECO:0008006" key="4">
    <source>
        <dbReference type="Google" id="ProtNLM"/>
    </source>
</evidence>